<dbReference type="GO" id="GO:0016491">
    <property type="term" value="F:oxidoreductase activity"/>
    <property type="evidence" value="ECO:0007669"/>
    <property type="project" value="UniProtKB-KW"/>
</dbReference>
<dbReference type="EMBL" id="CP077062">
    <property type="protein sequence ID" value="QWZ07033.1"/>
    <property type="molecule type" value="Genomic_DNA"/>
</dbReference>
<proteinExistence type="predicted"/>
<keyword evidence="4" id="KW-1185">Reference proteome</keyword>
<dbReference type="PANTHER" id="PTHR43157:SF31">
    <property type="entry name" value="PHOSPHATIDYLINOSITOL-GLYCAN BIOSYNTHESIS CLASS F PROTEIN"/>
    <property type="match status" value="1"/>
</dbReference>
<dbReference type="NCBIfam" id="NF004846">
    <property type="entry name" value="PRK06197.1"/>
    <property type="match status" value="1"/>
</dbReference>
<organism evidence="3 4">
    <name type="scientific">Nocardioides panacis</name>
    <dbReference type="NCBI Taxonomy" id="2849501"/>
    <lineage>
        <taxon>Bacteria</taxon>
        <taxon>Bacillati</taxon>
        <taxon>Actinomycetota</taxon>
        <taxon>Actinomycetes</taxon>
        <taxon>Propionibacteriales</taxon>
        <taxon>Nocardioidaceae</taxon>
        <taxon>Nocardioides</taxon>
    </lineage>
</organism>
<dbReference type="Proteomes" id="UP000683575">
    <property type="component" value="Chromosome"/>
</dbReference>
<dbReference type="RefSeq" id="WP_216938532.1">
    <property type="nucleotide sequence ID" value="NZ_CP077062.1"/>
</dbReference>
<gene>
    <name evidence="3" type="ORF">KRR39_16185</name>
</gene>
<dbReference type="KEGG" id="nps:KRR39_16185"/>
<reference evidence="3" key="1">
    <citation type="submission" date="2021-06" db="EMBL/GenBank/DDBJ databases">
        <title>Complete genome sequence of Nocardioides sp. G188.</title>
        <authorList>
            <person name="Im W.-T."/>
        </authorList>
    </citation>
    <scope>NUCLEOTIDE SEQUENCE</scope>
    <source>
        <strain evidence="3">G188</strain>
    </source>
</reference>
<sequence>MSAYAWSPADIPSLVGTTAVVTGANSGIGWHTAAELARHGADVTLAVRNLDKGEAAAATMREGATGAVRVARLDLASLASVQEFAEAWDGPLGLLVNNAGLMAPPRYQATEDGFELQFGTNHLGHFALTGRLLPALLAAPEPRVVTVSSIAHHQGRTDVVEGNPPERYNPAAGYGNSKLANLLFALELQRRASLAGAALTSTAAHPGVASTRLVTSEQGLGALPGVKLLAPLFLKIAFQSPKAGALPTLYAATAATPGSYTGPQTLRESRGRPGPARLGRLASDESLAGKLWTVSEDLTGVRYEWETSAT</sequence>
<dbReference type="Pfam" id="PF00106">
    <property type="entry name" value="adh_short"/>
    <property type="match status" value="1"/>
</dbReference>
<evidence type="ECO:0000256" key="1">
    <source>
        <dbReference type="ARBA" id="ARBA00023002"/>
    </source>
</evidence>
<keyword evidence="1" id="KW-0560">Oxidoreductase</keyword>
<evidence type="ECO:0000313" key="3">
    <source>
        <dbReference type="EMBL" id="QWZ07033.1"/>
    </source>
</evidence>
<evidence type="ECO:0000313" key="4">
    <source>
        <dbReference type="Proteomes" id="UP000683575"/>
    </source>
</evidence>
<accession>A0A975SW86</accession>
<evidence type="ECO:0000256" key="2">
    <source>
        <dbReference type="SAM" id="MobiDB-lite"/>
    </source>
</evidence>
<name>A0A975SW86_9ACTN</name>
<protein>
    <submittedName>
        <fullName evidence="3">SDR family NAD(P)-dependent oxidoreductase</fullName>
    </submittedName>
</protein>
<dbReference type="AlphaFoldDB" id="A0A975SW86"/>
<feature type="region of interest" description="Disordered" evidence="2">
    <location>
        <begin position="257"/>
        <end position="277"/>
    </location>
</feature>
<dbReference type="InterPro" id="IPR002347">
    <property type="entry name" value="SDR_fam"/>
</dbReference>
<dbReference type="PANTHER" id="PTHR43157">
    <property type="entry name" value="PHOSPHATIDYLINOSITOL-GLYCAN BIOSYNTHESIS CLASS F PROTEIN-RELATED"/>
    <property type="match status" value="1"/>
</dbReference>